<dbReference type="EMBL" id="SKFG01000014">
    <property type="protein sequence ID" value="TCZ76172.1"/>
    <property type="molecule type" value="Genomic_DNA"/>
</dbReference>
<dbReference type="Pfam" id="PF05065">
    <property type="entry name" value="Phage_capsid"/>
    <property type="match status" value="1"/>
</dbReference>
<reference evidence="4 5" key="1">
    <citation type="submission" date="2019-03" db="EMBL/GenBank/DDBJ databases">
        <authorList>
            <person name="Kim M.K.M."/>
        </authorList>
    </citation>
    <scope>NUCLEOTIDE SEQUENCE [LARGE SCALE GENOMIC DNA]</scope>
    <source>
        <strain evidence="4 5">18JY21-1</strain>
    </source>
</reference>
<name>A0A4V2WNN7_9BACL</name>
<dbReference type="Proteomes" id="UP000295418">
    <property type="component" value="Unassembled WGS sequence"/>
</dbReference>
<proteinExistence type="predicted"/>
<evidence type="ECO:0000313" key="5">
    <source>
        <dbReference type="Proteomes" id="UP000295418"/>
    </source>
</evidence>
<evidence type="ECO:0000256" key="2">
    <source>
        <dbReference type="SAM" id="MobiDB-lite"/>
    </source>
</evidence>
<dbReference type="RefSeq" id="WP_132418898.1">
    <property type="nucleotide sequence ID" value="NZ_SKFG01000014.1"/>
</dbReference>
<dbReference type="NCBIfam" id="TIGR01554">
    <property type="entry name" value="major_cap_HK97"/>
    <property type="match status" value="1"/>
</dbReference>
<accession>A0A4V2WNN7</accession>
<dbReference type="OrthoDB" id="85826at2"/>
<organism evidence="4 5">
    <name type="scientific">Paenibacillus albiflavus</name>
    <dbReference type="NCBI Taxonomy" id="2545760"/>
    <lineage>
        <taxon>Bacteria</taxon>
        <taxon>Bacillati</taxon>
        <taxon>Bacillota</taxon>
        <taxon>Bacilli</taxon>
        <taxon>Bacillales</taxon>
        <taxon>Paenibacillaceae</taxon>
        <taxon>Paenibacillus</taxon>
    </lineage>
</organism>
<dbReference type="InterPro" id="IPR024455">
    <property type="entry name" value="Phage_capsid"/>
</dbReference>
<dbReference type="InterPro" id="IPR054612">
    <property type="entry name" value="Phage_capsid-like_C"/>
</dbReference>
<sequence>MDEKERELRQKLAAKLEEARNLAETGKTEEARKATNEAKEMRSQLDVLVETRELQGHMSQTVNPTAVAPIVEPGASTRSVEELNREHRDAFVQLIRGKDLTNQQRSILSERRAMNSTSGEDGGFLIPPDIQVMINEIKRQYVALSDYVTMVPVSTLSGSRVLEKFTDITPLTQITAENTELSDLDNPKVKQVPFTVKDYGGIMTLTNNLLADSPENILSFIAKWIARKEIITDNKLILDIMKTFKKVALSGIDDIKKVLNVELDPLIASSAIIVTNQDGYNFLDTLKDGFGRPLLQPDPTQPTRNLIFGKPVVVMANRLLPTSGTTTKKAPMIIGDLQESVVIFDRQEISILTTNIGGKAFETNTTKTRVIDREDVVKWDDEAMIYGEISLP</sequence>
<feature type="region of interest" description="Disordered" evidence="2">
    <location>
        <begin position="17"/>
        <end position="41"/>
    </location>
</feature>
<evidence type="ECO:0000256" key="1">
    <source>
        <dbReference type="ARBA" id="ARBA00004328"/>
    </source>
</evidence>
<dbReference type="SUPFAM" id="SSF56563">
    <property type="entry name" value="Major capsid protein gp5"/>
    <property type="match status" value="1"/>
</dbReference>
<gene>
    <name evidence="4" type="ORF">E0485_15155</name>
</gene>
<evidence type="ECO:0000313" key="4">
    <source>
        <dbReference type="EMBL" id="TCZ76172.1"/>
    </source>
</evidence>
<comment type="caution">
    <text evidence="4">The sequence shown here is derived from an EMBL/GenBank/DDBJ whole genome shotgun (WGS) entry which is preliminary data.</text>
</comment>
<dbReference type="AlphaFoldDB" id="A0A4V2WNN7"/>
<feature type="domain" description="Phage capsid-like C-terminal" evidence="3">
    <location>
        <begin position="122"/>
        <end position="388"/>
    </location>
</feature>
<evidence type="ECO:0000259" key="3">
    <source>
        <dbReference type="Pfam" id="PF05065"/>
    </source>
</evidence>
<comment type="subcellular location">
    <subcellularLocation>
        <location evidence="1">Virion</location>
    </subcellularLocation>
</comment>
<keyword evidence="5" id="KW-1185">Reference proteome</keyword>
<protein>
    <submittedName>
        <fullName evidence="4">Phage major capsid protein</fullName>
    </submittedName>
</protein>